<name>A0A4R2QF99_9PSEU</name>
<gene>
    <name evidence="1" type="ORF">EV191_1117</name>
</gene>
<evidence type="ECO:0008006" key="3">
    <source>
        <dbReference type="Google" id="ProtNLM"/>
    </source>
</evidence>
<reference evidence="1 2" key="1">
    <citation type="submission" date="2019-03" db="EMBL/GenBank/DDBJ databases">
        <title>Genomic Encyclopedia of Type Strains, Phase IV (KMG-IV): sequencing the most valuable type-strain genomes for metagenomic binning, comparative biology and taxonomic classification.</title>
        <authorList>
            <person name="Goeker M."/>
        </authorList>
    </citation>
    <scope>NUCLEOTIDE SEQUENCE [LARGE SCALE GENOMIC DNA]</scope>
    <source>
        <strain evidence="1 2">DSM 45765</strain>
    </source>
</reference>
<comment type="caution">
    <text evidence="1">The sequence shown here is derived from an EMBL/GenBank/DDBJ whole genome shotgun (WGS) entry which is preliminary data.</text>
</comment>
<keyword evidence="2" id="KW-1185">Reference proteome</keyword>
<dbReference type="Proteomes" id="UP000294911">
    <property type="component" value="Unassembled WGS sequence"/>
</dbReference>
<proteinExistence type="predicted"/>
<evidence type="ECO:0000313" key="1">
    <source>
        <dbReference type="EMBL" id="TCP47803.1"/>
    </source>
</evidence>
<accession>A0A4R2QF99</accession>
<protein>
    <recommendedName>
        <fullName evidence="3">Short-chain dehydrogenase</fullName>
    </recommendedName>
</protein>
<organism evidence="1 2">
    <name type="scientific">Tamaricihabitans halophyticus</name>
    <dbReference type="NCBI Taxonomy" id="1262583"/>
    <lineage>
        <taxon>Bacteria</taxon>
        <taxon>Bacillati</taxon>
        <taxon>Actinomycetota</taxon>
        <taxon>Actinomycetes</taxon>
        <taxon>Pseudonocardiales</taxon>
        <taxon>Pseudonocardiaceae</taxon>
        <taxon>Tamaricihabitans</taxon>
    </lineage>
</organism>
<dbReference type="AlphaFoldDB" id="A0A4R2QF99"/>
<evidence type="ECO:0000313" key="2">
    <source>
        <dbReference type="Proteomes" id="UP000294911"/>
    </source>
</evidence>
<sequence length="188" mass="20015">MPKRALILSGSGMLTRCAELLVADGWRVVLPSRRYCPLPVRPSRPRESTAPAGKALWVEASWAEPRRLADGAARALDGPADLLIAWLHAIYRDAVLDAVAPLLADDAPVVEVYGCDSGDPADAVPEQWFPARPSQRVQLLFAAQGAAVRGLTHAEVTDGVAAAVRRAVAELPSSVHQIGERQQSAAMA</sequence>
<dbReference type="EMBL" id="SLXQ01000011">
    <property type="protein sequence ID" value="TCP47803.1"/>
    <property type="molecule type" value="Genomic_DNA"/>
</dbReference>
<dbReference type="RefSeq" id="WP_243659121.1">
    <property type="nucleotide sequence ID" value="NZ_SLXQ01000011.1"/>
</dbReference>